<comment type="caution">
    <text evidence="1">The sequence shown here is derived from an EMBL/GenBank/DDBJ whole genome shotgun (WGS) entry which is preliminary data.</text>
</comment>
<name>A0AAN6U4L6_9PEZI</name>
<keyword evidence="2" id="KW-1185">Reference proteome</keyword>
<dbReference type="RefSeq" id="XP_062650134.1">
    <property type="nucleotide sequence ID" value="XM_062796171.1"/>
</dbReference>
<reference evidence="1" key="2">
    <citation type="submission" date="2023-05" db="EMBL/GenBank/DDBJ databases">
        <authorList>
            <consortium name="Lawrence Berkeley National Laboratory"/>
            <person name="Steindorff A."/>
            <person name="Hensen N."/>
            <person name="Bonometti L."/>
            <person name="Westerberg I."/>
            <person name="Brannstrom I.O."/>
            <person name="Guillou S."/>
            <person name="Cros-Aarteil S."/>
            <person name="Calhoun S."/>
            <person name="Haridas S."/>
            <person name="Kuo A."/>
            <person name="Mondo S."/>
            <person name="Pangilinan J."/>
            <person name="Riley R."/>
            <person name="Labutti K."/>
            <person name="Andreopoulos B."/>
            <person name="Lipzen A."/>
            <person name="Chen C."/>
            <person name="Yanf M."/>
            <person name="Daum C."/>
            <person name="Ng V."/>
            <person name="Clum A."/>
            <person name="Ohm R."/>
            <person name="Martin F."/>
            <person name="Silar P."/>
            <person name="Natvig D."/>
            <person name="Lalanne C."/>
            <person name="Gautier V."/>
            <person name="Ament-Velasquez S.L."/>
            <person name="Kruys A."/>
            <person name="Hutchinson M.I."/>
            <person name="Powell A.J."/>
            <person name="Barry K."/>
            <person name="Miller A.N."/>
            <person name="Grigoriev I.V."/>
            <person name="Debuchy R."/>
            <person name="Gladieux P."/>
            <person name="Thoren M.H."/>
            <person name="Johannesson H."/>
        </authorList>
    </citation>
    <scope>NUCLEOTIDE SEQUENCE</scope>
    <source>
        <strain evidence="1">CBS 731.68</strain>
    </source>
</reference>
<dbReference type="EMBL" id="MU853225">
    <property type="protein sequence ID" value="KAK4126363.1"/>
    <property type="molecule type" value="Genomic_DNA"/>
</dbReference>
<evidence type="ECO:0000313" key="1">
    <source>
        <dbReference type="EMBL" id="KAK4126363.1"/>
    </source>
</evidence>
<sequence>MLAARPRRCQLRAIPLPNSAINTDHAIDISNPRSTDISAAYSRMAKLRAPMIKHIAIIQCRRLFRLLIYRDLIPWSWHVAPSRSPPSNSTPPAQCPNRATILASYAVINALTLWFTIMLGRRTVVHYLTRGWLGSLGSPWWPVSAVLATGLTIGQTLSQRTLSAGRARVRATRPRAELALLWLCRQRIAWVAVLLAKWRLEEGMYVGVAASATLQETIVQALGLGYMGMTVDWGRTLGLYEVRNGGLWEVVREEWRGPARIMYAGAMLWMASVLVRAFEGGGVKGVKGVTTVNEGFGGHLKDLWQAMKEYMRRGVFRRFAETMPPLEVAIDMLRSQGLVAPSSCAHGVPQMAGMIENRDEARQVEAISQEQAKGETECVPEDQHSSGPYAWLFGMGLSLAGILPSKRVATHRHMGCWVGDILVHPWWAPLDTSDFGFMESLNKRSVYER</sequence>
<dbReference type="Proteomes" id="UP001302602">
    <property type="component" value="Unassembled WGS sequence"/>
</dbReference>
<protein>
    <submittedName>
        <fullName evidence="1">Uncharacterized protein</fullName>
    </submittedName>
</protein>
<dbReference type="AlphaFoldDB" id="A0AAN6U4L6"/>
<proteinExistence type="predicted"/>
<organism evidence="1 2">
    <name type="scientific">Parathielavia appendiculata</name>
    <dbReference type="NCBI Taxonomy" id="2587402"/>
    <lineage>
        <taxon>Eukaryota</taxon>
        <taxon>Fungi</taxon>
        <taxon>Dikarya</taxon>
        <taxon>Ascomycota</taxon>
        <taxon>Pezizomycotina</taxon>
        <taxon>Sordariomycetes</taxon>
        <taxon>Sordariomycetidae</taxon>
        <taxon>Sordariales</taxon>
        <taxon>Chaetomiaceae</taxon>
        <taxon>Parathielavia</taxon>
    </lineage>
</organism>
<reference evidence="1" key="1">
    <citation type="journal article" date="2023" name="Mol. Phylogenet. Evol.">
        <title>Genome-scale phylogeny and comparative genomics of the fungal order Sordariales.</title>
        <authorList>
            <person name="Hensen N."/>
            <person name="Bonometti L."/>
            <person name="Westerberg I."/>
            <person name="Brannstrom I.O."/>
            <person name="Guillou S."/>
            <person name="Cros-Aarteil S."/>
            <person name="Calhoun S."/>
            <person name="Haridas S."/>
            <person name="Kuo A."/>
            <person name="Mondo S."/>
            <person name="Pangilinan J."/>
            <person name="Riley R."/>
            <person name="LaButti K."/>
            <person name="Andreopoulos B."/>
            <person name="Lipzen A."/>
            <person name="Chen C."/>
            <person name="Yan M."/>
            <person name="Daum C."/>
            <person name="Ng V."/>
            <person name="Clum A."/>
            <person name="Steindorff A."/>
            <person name="Ohm R.A."/>
            <person name="Martin F."/>
            <person name="Silar P."/>
            <person name="Natvig D.O."/>
            <person name="Lalanne C."/>
            <person name="Gautier V."/>
            <person name="Ament-Velasquez S.L."/>
            <person name="Kruys A."/>
            <person name="Hutchinson M.I."/>
            <person name="Powell A.J."/>
            <person name="Barry K."/>
            <person name="Miller A.N."/>
            <person name="Grigoriev I.V."/>
            <person name="Debuchy R."/>
            <person name="Gladieux P."/>
            <person name="Hiltunen Thoren M."/>
            <person name="Johannesson H."/>
        </authorList>
    </citation>
    <scope>NUCLEOTIDE SEQUENCE</scope>
    <source>
        <strain evidence="1">CBS 731.68</strain>
    </source>
</reference>
<evidence type="ECO:0000313" key="2">
    <source>
        <dbReference type="Proteomes" id="UP001302602"/>
    </source>
</evidence>
<dbReference type="GeneID" id="87832939"/>
<gene>
    <name evidence="1" type="ORF">N657DRAFT_679309</name>
</gene>
<accession>A0AAN6U4L6</accession>